<reference evidence="3 4" key="1">
    <citation type="submission" date="2024-04" db="EMBL/GenBank/DDBJ databases">
        <title>The reference genome of an endangered Asteraceae, Deinandra increscens subsp. villosa, native to the Central Coast of California.</title>
        <authorList>
            <person name="Guilliams M."/>
            <person name="Hasenstab-Lehman K."/>
            <person name="Meyer R."/>
            <person name="Mcevoy S."/>
        </authorList>
    </citation>
    <scope>NUCLEOTIDE SEQUENCE [LARGE SCALE GENOMIC DNA]</scope>
    <source>
        <tissue evidence="3">Leaf</tissue>
    </source>
</reference>
<dbReference type="Proteomes" id="UP001408789">
    <property type="component" value="Unassembled WGS sequence"/>
</dbReference>
<feature type="domain" description="F-box" evidence="2">
    <location>
        <begin position="26"/>
        <end position="73"/>
    </location>
</feature>
<dbReference type="Pfam" id="PF00646">
    <property type="entry name" value="F-box"/>
    <property type="match status" value="1"/>
</dbReference>
<dbReference type="PANTHER" id="PTHR38926">
    <property type="entry name" value="F-BOX DOMAIN CONTAINING PROTEIN, EXPRESSED"/>
    <property type="match status" value="1"/>
</dbReference>
<sequence>MPSTSNCDESKLVPKPKHERRVKQPTPNWLELPRDVMENILQRIGVVDVLENTQKVCTAWREIYKDPAMWKVIHMHKFLVPNGKRAFQEMCKHAVDRSQGQLLDLTIKGFCDEGLLQYVFERSSQLRRVEIIFCLENIFEQWGEGLKNLPLLEELSVGDISTEDIEAAGRYCPLLKTLKVNQAKIMLLYPDDDADDDGYWEDLIQNEIALAIGKNLPRLTHLELIRNSMNNNGLRAILDGCRHLESLDLRGCEYLDLKRDLGKRCSRQIKDLKLPHDYLSGHRKYMLYGHSHCDDHTPMFGRPLCRT</sequence>
<dbReference type="InterPro" id="IPR032675">
    <property type="entry name" value="LRR_dom_sf"/>
</dbReference>
<evidence type="ECO:0000256" key="1">
    <source>
        <dbReference type="SAM" id="MobiDB-lite"/>
    </source>
</evidence>
<name>A0AAP0D5I4_9ASTR</name>
<feature type="region of interest" description="Disordered" evidence="1">
    <location>
        <begin position="1"/>
        <end position="24"/>
    </location>
</feature>
<dbReference type="EMBL" id="JBCNJP010000015">
    <property type="protein sequence ID" value="KAK9066242.1"/>
    <property type="molecule type" value="Genomic_DNA"/>
</dbReference>
<evidence type="ECO:0000313" key="4">
    <source>
        <dbReference type="Proteomes" id="UP001408789"/>
    </source>
</evidence>
<comment type="caution">
    <text evidence="3">The sequence shown here is derived from an EMBL/GenBank/DDBJ whole genome shotgun (WGS) entry which is preliminary data.</text>
</comment>
<dbReference type="Gene3D" id="1.20.1280.50">
    <property type="match status" value="1"/>
</dbReference>
<accession>A0AAP0D5I4</accession>
<dbReference type="SUPFAM" id="SSF81383">
    <property type="entry name" value="F-box domain"/>
    <property type="match status" value="1"/>
</dbReference>
<dbReference type="Gene3D" id="3.80.10.10">
    <property type="entry name" value="Ribonuclease Inhibitor"/>
    <property type="match status" value="1"/>
</dbReference>
<dbReference type="SUPFAM" id="SSF52047">
    <property type="entry name" value="RNI-like"/>
    <property type="match status" value="1"/>
</dbReference>
<feature type="compositionally biased region" description="Basic residues" evidence="1">
    <location>
        <begin position="14"/>
        <end position="23"/>
    </location>
</feature>
<evidence type="ECO:0000313" key="3">
    <source>
        <dbReference type="EMBL" id="KAK9066242.1"/>
    </source>
</evidence>
<dbReference type="InterPro" id="IPR001810">
    <property type="entry name" value="F-box_dom"/>
</dbReference>
<organism evidence="3 4">
    <name type="scientific">Deinandra increscens subsp. villosa</name>
    <dbReference type="NCBI Taxonomy" id="3103831"/>
    <lineage>
        <taxon>Eukaryota</taxon>
        <taxon>Viridiplantae</taxon>
        <taxon>Streptophyta</taxon>
        <taxon>Embryophyta</taxon>
        <taxon>Tracheophyta</taxon>
        <taxon>Spermatophyta</taxon>
        <taxon>Magnoliopsida</taxon>
        <taxon>eudicotyledons</taxon>
        <taxon>Gunneridae</taxon>
        <taxon>Pentapetalae</taxon>
        <taxon>asterids</taxon>
        <taxon>campanulids</taxon>
        <taxon>Asterales</taxon>
        <taxon>Asteraceae</taxon>
        <taxon>Asteroideae</taxon>
        <taxon>Heliantheae alliance</taxon>
        <taxon>Madieae</taxon>
        <taxon>Madiinae</taxon>
        <taxon>Deinandra</taxon>
    </lineage>
</organism>
<dbReference type="CDD" id="cd22164">
    <property type="entry name" value="F-box_AtSKIP19-like"/>
    <property type="match status" value="1"/>
</dbReference>
<dbReference type="PROSITE" id="PS50181">
    <property type="entry name" value="FBOX"/>
    <property type="match status" value="1"/>
</dbReference>
<evidence type="ECO:0000259" key="2">
    <source>
        <dbReference type="PROSITE" id="PS50181"/>
    </source>
</evidence>
<dbReference type="PANTHER" id="PTHR38926:SF80">
    <property type="entry name" value="F-BOX DOMAIN, LEUCINE-RICH REPEAT DOMAIN SUPERFAMILY"/>
    <property type="match status" value="1"/>
</dbReference>
<protein>
    <recommendedName>
        <fullName evidence="2">F-box domain-containing protein</fullName>
    </recommendedName>
</protein>
<dbReference type="AlphaFoldDB" id="A0AAP0D5I4"/>
<keyword evidence="4" id="KW-1185">Reference proteome</keyword>
<dbReference type="InterPro" id="IPR036047">
    <property type="entry name" value="F-box-like_dom_sf"/>
</dbReference>
<proteinExistence type="predicted"/>
<gene>
    <name evidence="3" type="ORF">SSX86_013563</name>
</gene>